<dbReference type="RefSeq" id="WP_259053818.1">
    <property type="nucleotide sequence ID" value="NZ_JANUCT010000002.1"/>
</dbReference>
<reference evidence="3" key="1">
    <citation type="submission" date="2022-08" db="EMBL/GenBank/DDBJ databases">
        <title>Genomic Encyclopedia of Type Strains, Phase III (KMG-III): the genomes of soil and plant-associated and newly described type strains.</title>
        <authorList>
            <person name="Whitman W."/>
        </authorList>
    </citation>
    <scope>NUCLEOTIDE SEQUENCE</scope>
    <source>
        <strain evidence="3">HMT 1</strain>
    </source>
</reference>
<evidence type="ECO:0000256" key="1">
    <source>
        <dbReference type="ARBA" id="ARBA00022962"/>
    </source>
</evidence>
<organism evidence="3 4">
    <name type="scientific">Methylohalomonas lacus</name>
    <dbReference type="NCBI Taxonomy" id="398773"/>
    <lineage>
        <taxon>Bacteria</taxon>
        <taxon>Pseudomonadati</taxon>
        <taxon>Pseudomonadota</taxon>
        <taxon>Gammaproteobacteria</taxon>
        <taxon>Methylohalomonadales</taxon>
        <taxon>Methylohalomonadaceae</taxon>
        <taxon>Methylohalomonas</taxon>
    </lineage>
</organism>
<comment type="caution">
    <text evidence="3">The sequence shown here is derived from an EMBL/GenBank/DDBJ whole genome shotgun (WGS) entry which is preliminary data.</text>
</comment>
<dbReference type="Proteomes" id="UP001204445">
    <property type="component" value="Unassembled WGS sequence"/>
</dbReference>
<dbReference type="SUPFAM" id="SSF56235">
    <property type="entry name" value="N-terminal nucleophile aminohydrolases (Ntn hydrolases)"/>
    <property type="match status" value="1"/>
</dbReference>
<dbReference type="PANTHER" id="PTHR42824">
    <property type="entry name" value="GLUTAMINE AMIDOTRANSFERASE"/>
    <property type="match status" value="1"/>
</dbReference>
<feature type="domain" description="Glutamine amidotransferase type-2" evidence="2">
    <location>
        <begin position="2"/>
        <end position="251"/>
    </location>
</feature>
<dbReference type="AlphaFoldDB" id="A0AAE3HKX4"/>
<evidence type="ECO:0000259" key="2">
    <source>
        <dbReference type="PROSITE" id="PS51278"/>
    </source>
</evidence>
<sequence length="256" mass="29219">MCELLGMSANTPTDICFSFAGLMRRGGRTGPHRDGWGIAFYEGNGSRVFHDPLASAESEIARLISEYSIKSRIVISHIRQANRGRVCLENTHPFTRELWGRSWTFAHNGQLRGIKQYPLRHYRPIGTTDSEYAFCLMLDRIRRRFPQAPRSSRQLRQYIGKLATELGKLGIFNFLLSDSRDLFAYCSTSLCWITRRAPFGPARLIDEDMTVDFKEETTPNDIVTVIATRPLTNNEDWNIMQPGELTVFRQGLPVAV</sequence>
<accession>A0AAE3HKX4</accession>
<name>A0AAE3HKX4_9GAMM</name>
<dbReference type="Gene3D" id="3.60.20.10">
    <property type="entry name" value="Glutamine Phosphoribosylpyrophosphate, subunit 1, domain 1"/>
    <property type="match status" value="1"/>
</dbReference>
<proteinExistence type="predicted"/>
<dbReference type="InterPro" id="IPR029055">
    <property type="entry name" value="Ntn_hydrolases_N"/>
</dbReference>
<protein>
    <submittedName>
        <fullName evidence="3">Glutamine amidotransferase</fullName>
        <ecNumber evidence="3">3.5.1.118</ecNumber>
    </submittedName>
</protein>
<dbReference type="GO" id="GO:0016787">
    <property type="term" value="F:hydrolase activity"/>
    <property type="evidence" value="ECO:0007669"/>
    <property type="project" value="UniProtKB-KW"/>
</dbReference>
<dbReference type="EC" id="3.5.1.118" evidence="3"/>
<dbReference type="InterPro" id="IPR026869">
    <property type="entry name" value="EgtC-like"/>
</dbReference>
<dbReference type="EMBL" id="JANUCT010000002">
    <property type="protein sequence ID" value="MCS3902312.1"/>
    <property type="molecule type" value="Genomic_DNA"/>
</dbReference>
<keyword evidence="3" id="KW-0378">Hydrolase</keyword>
<dbReference type="InterPro" id="IPR017932">
    <property type="entry name" value="GATase_2_dom"/>
</dbReference>
<dbReference type="PANTHER" id="PTHR42824:SF1">
    <property type="entry name" value="GLUTAMINE AMIDOTRANSFERASE YAFJ-RELATED"/>
    <property type="match status" value="1"/>
</dbReference>
<dbReference type="PROSITE" id="PS51278">
    <property type="entry name" value="GATASE_TYPE_2"/>
    <property type="match status" value="1"/>
</dbReference>
<dbReference type="CDD" id="cd01908">
    <property type="entry name" value="YafJ"/>
    <property type="match status" value="1"/>
</dbReference>
<keyword evidence="4" id="KW-1185">Reference proteome</keyword>
<evidence type="ECO:0000313" key="4">
    <source>
        <dbReference type="Proteomes" id="UP001204445"/>
    </source>
</evidence>
<keyword evidence="1 3" id="KW-0315">Glutamine amidotransferase</keyword>
<evidence type="ECO:0000313" key="3">
    <source>
        <dbReference type="EMBL" id="MCS3902312.1"/>
    </source>
</evidence>
<gene>
    <name evidence="3" type="ORF">J2T55_000308</name>
</gene>
<dbReference type="Pfam" id="PF13230">
    <property type="entry name" value="GATase_4"/>
    <property type="match status" value="1"/>
</dbReference>